<dbReference type="AlphaFoldDB" id="A0A084W706"/>
<dbReference type="PANTHER" id="PTHR28626:SF3">
    <property type="entry name" value="SRR1-LIKE PROTEIN"/>
    <property type="match status" value="1"/>
</dbReference>
<feature type="compositionally biased region" description="Basic residues" evidence="2">
    <location>
        <begin position="19"/>
        <end position="29"/>
    </location>
</feature>
<evidence type="ECO:0000256" key="1">
    <source>
        <dbReference type="ARBA" id="ARBA00009856"/>
    </source>
</evidence>
<dbReference type="EMBL" id="ATLV01021084">
    <property type="status" value="NOT_ANNOTATED_CDS"/>
    <property type="molecule type" value="Genomic_DNA"/>
</dbReference>
<feature type="compositionally biased region" description="Polar residues" evidence="2">
    <location>
        <begin position="30"/>
        <end position="41"/>
    </location>
</feature>
<evidence type="ECO:0000256" key="2">
    <source>
        <dbReference type="SAM" id="MobiDB-lite"/>
    </source>
</evidence>
<evidence type="ECO:0000313" key="4">
    <source>
        <dbReference type="EMBL" id="KFB46000.1"/>
    </source>
</evidence>
<protein>
    <submittedName>
        <fullName evidence="4">AGAP002668-PA-like protein</fullName>
    </submittedName>
    <submittedName>
        <fullName evidence="5">SRR1 domain-containing protein</fullName>
    </submittedName>
</protein>
<dbReference type="VEuPathDB" id="VectorBase:ASIS009968"/>
<dbReference type="GO" id="GO:0005737">
    <property type="term" value="C:cytoplasm"/>
    <property type="evidence" value="ECO:0007669"/>
    <property type="project" value="TreeGrafter"/>
</dbReference>
<dbReference type="EMBL" id="KE525312">
    <property type="protein sequence ID" value="KFB46000.1"/>
    <property type="molecule type" value="Genomic_DNA"/>
</dbReference>
<keyword evidence="6" id="KW-1185">Reference proteome</keyword>
<evidence type="ECO:0000259" key="3">
    <source>
        <dbReference type="Pfam" id="PF07985"/>
    </source>
</evidence>
<reference evidence="5" key="2">
    <citation type="submission" date="2020-05" db="UniProtKB">
        <authorList>
            <consortium name="EnsemblMetazoa"/>
        </authorList>
    </citation>
    <scope>IDENTIFICATION</scope>
</reference>
<dbReference type="EnsemblMetazoa" id="ASIC013968-RA">
    <property type="protein sequence ID" value="ASIC013968-PA"/>
    <property type="gene ID" value="ASIC013968"/>
</dbReference>
<evidence type="ECO:0000313" key="5">
    <source>
        <dbReference type="EnsemblMetazoa" id="ASIC013968-PA"/>
    </source>
</evidence>
<dbReference type="VEuPathDB" id="VectorBase:ASIC013968"/>
<feature type="domain" description="SRR1-like" evidence="3">
    <location>
        <begin position="77"/>
        <end position="242"/>
    </location>
</feature>
<dbReference type="GO" id="GO:0005634">
    <property type="term" value="C:nucleus"/>
    <property type="evidence" value="ECO:0007669"/>
    <property type="project" value="TreeGrafter"/>
</dbReference>
<reference evidence="4 6" key="1">
    <citation type="journal article" date="2014" name="BMC Genomics">
        <title>Genome sequence of Anopheles sinensis provides insight into genetics basis of mosquito competence for malaria parasites.</title>
        <authorList>
            <person name="Zhou D."/>
            <person name="Zhang D."/>
            <person name="Ding G."/>
            <person name="Shi L."/>
            <person name="Hou Q."/>
            <person name="Ye Y."/>
            <person name="Xu Y."/>
            <person name="Zhou H."/>
            <person name="Xiong C."/>
            <person name="Li S."/>
            <person name="Yu J."/>
            <person name="Hong S."/>
            <person name="Yu X."/>
            <person name="Zou P."/>
            <person name="Chen C."/>
            <person name="Chang X."/>
            <person name="Wang W."/>
            <person name="Lv Y."/>
            <person name="Sun Y."/>
            <person name="Ma L."/>
            <person name="Shen B."/>
            <person name="Zhu C."/>
        </authorList>
    </citation>
    <scope>NUCLEOTIDE SEQUENCE [LARGE SCALE GENOMIC DNA]</scope>
</reference>
<feature type="region of interest" description="Disordered" evidence="2">
    <location>
        <begin position="19"/>
        <end position="43"/>
    </location>
</feature>
<comment type="similarity">
    <text evidence="1">Belongs to the SRR1 family.</text>
</comment>
<name>A0A084W706_ANOSI</name>
<proteinExistence type="inferred from homology"/>
<dbReference type="Pfam" id="PF07985">
    <property type="entry name" value="SRR1"/>
    <property type="match status" value="1"/>
</dbReference>
<dbReference type="Proteomes" id="UP000030765">
    <property type="component" value="Unassembled WGS sequence"/>
</dbReference>
<sequence length="281" mass="32388">MSAVAPRAEDSEFRIVVSRKGKNRPKSRAKLQTSFNRPQEQSVERTEVCHHTATKQLQAAESELLQSAFFSECCEEFQPILVGVKRIICLGLGRFSECSIARYQLAFIRCLRDKANLGERVQFYDPVFSSSEVEILQSLAETVLQENVEGKYSTESDRTLFYLPHCPKQIVNNVLWKNWQQEHLTNVILLCNSFCSITNNHPRRFLEKSAGYILRATGVFREVPLRNNFRFTDIFNDTSLHYISTGVKLDDISWENTEEPSYDTEDLELITKEVVENLVFS</sequence>
<dbReference type="PANTHER" id="PTHR28626">
    <property type="entry name" value="SRR1-LIKE PROTEIN"/>
    <property type="match status" value="1"/>
</dbReference>
<dbReference type="InterPro" id="IPR040044">
    <property type="entry name" value="SRR1L"/>
</dbReference>
<organism evidence="4">
    <name type="scientific">Anopheles sinensis</name>
    <name type="common">Mosquito</name>
    <dbReference type="NCBI Taxonomy" id="74873"/>
    <lineage>
        <taxon>Eukaryota</taxon>
        <taxon>Metazoa</taxon>
        <taxon>Ecdysozoa</taxon>
        <taxon>Arthropoda</taxon>
        <taxon>Hexapoda</taxon>
        <taxon>Insecta</taxon>
        <taxon>Pterygota</taxon>
        <taxon>Neoptera</taxon>
        <taxon>Endopterygota</taxon>
        <taxon>Diptera</taxon>
        <taxon>Nematocera</taxon>
        <taxon>Culicoidea</taxon>
        <taxon>Culicidae</taxon>
        <taxon>Anophelinae</taxon>
        <taxon>Anopheles</taxon>
    </lineage>
</organism>
<dbReference type="OrthoDB" id="551431at2759"/>
<dbReference type="InterPro" id="IPR012942">
    <property type="entry name" value="SRR1-like"/>
</dbReference>
<evidence type="ECO:0000313" key="6">
    <source>
        <dbReference type="Proteomes" id="UP000030765"/>
    </source>
</evidence>
<accession>A0A084W706</accession>
<dbReference type="OMA" id="VVTRKKW"/>
<gene>
    <name evidence="4" type="ORF">ZHAS_00013968</name>
</gene>